<feature type="region of interest" description="Disordered" evidence="1">
    <location>
        <begin position="84"/>
        <end position="139"/>
    </location>
</feature>
<dbReference type="InterPro" id="IPR036397">
    <property type="entry name" value="RNaseH_sf"/>
</dbReference>
<dbReference type="EMBL" id="CDMZ01001131">
    <property type="protein sequence ID" value="CEM27755.1"/>
    <property type="molecule type" value="Genomic_DNA"/>
</dbReference>
<dbReference type="VEuPathDB" id="CryptoDB:Cvel_21504"/>
<dbReference type="GO" id="GO:0003676">
    <property type="term" value="F:nucleic acid binding"/>
    <property type="evidence" value="ECO:0007669"/>
    <property type="project" value="InterPro"/>
</dbReference>
<sequence length="228" mass="25472">MWRVLADLDLTVRRLSAFVWHSDHRRTVLDILLVVQVRDWYYEFGKKTAKTKEESQSWGEKYRDGVKLTVVVVQKCHNVRAFTSVPLAREEPEEDEEGPSPPSAGGTEGEGGSVRSESIRWNPAAKAAAGGGRRPPMNTRFPVVYNADNVRPFSVVNQQAHNPPPARQERREVLEGPVENLMLPQGVKSFWLCSHKGLIGTSHPALYIIREDAKIMEVGSSVVCVISS</sequence>
<dbReference type="AlphaFoldDB" id="A0A0G4GED5"/>
<dbReference type="Gene3D" id="3.30.420.10">
    <property type="entry name" value="Ribonuclease H-like superfamily/Ribonuclease H"/>
    <property type="match status" value="1"/>
</dbReference>
<proteinExistence type="predicted"/>
<evidence type="ECO:0000256" key="1">
    <source>
        <dbReference type="SAM" id="MobiDB-lite"/>
    </source>
</evidence>
<gene>
    <name evidence="2" type="ORF">Cvel_21504</name>
</gene>
<protein>
    <submittedName>
        <fullName evidence="2">Uncharacterized protein</fullName>
    </submittedName>
</protein>
<dbReference type="PhylomeDB" id="A0A0G4GED5"/>
<evidence type="ECO:0000313" key="2">
    <source>
        <dbReference type="EMBL" id="CEM27755.1"/>
    </source>
</evidence>
<organism evidence="2">
    <name type="scientific">Chromera velia CCMP2878</name>
    <dbReference type="NCBI Taxonomy" id="1169474"/>
    <lineage>
        <taxon>Eukaryota</taxon>
        <taxon>Sar</taxon>
        <taxon>Alveolata</taxon>
        <taxon>Colpodellida</taxon>
        <taxon>Chromeraceae</taxon>
        <taxon>Chromera</taxon>
    </lineage>
</organism>
<accession>A0A0G4GED5</accession>
<name>A0A0G4GED5_9ALVE</name>
<reference evidence="2" key="1">
    <citation type="submission" date="2014-11" db="EMBL/GenBank/DDBJ databases">
        <authorList>
            <person name="Otto D Thomas"/>
            <person name="Naeem Raeece"/>
        </authorList>
    </citation>
    <scope>NUCLEOTIDE SEQUENCE</scope>
</reference>